<keyword evidence="7" id="KW-0406">Ion transport</keyword>
<dbReference type="EMBL" id="LMTZ01000020">
    <property type="protein sequence ID" value="KST69567.1"/>
    <property type="molecule type" value="Genomic_DNA"/>
</dbReference>
<accession>A0A0V7ZZ02</accession>
<name>A0A0V7ZZ02_9CYAN</name>
<feature type="transmembrane region" description="Helical" evidence="9">
    <location>
        <begin position="81"/>
        <end position="103"/>
    </location>
</feature>
<keyword evidence="6 9" id="KW-1133">Transmembrane helix</keyword>
<sequence length="491" mass="53241">MGRYKSFLRQRYRAILGYTGLICLISGLVIISPLLALLAYPEELPLAWGFLVPGAILGLVGLGLWQLLAPKKATSLTLQEGSVIVVLAWLVAILVGTVPFMTIQGLNFTQAMFESTSGWTTTGLSVVDVTKASRLILLYRSIIELFGGAGLAIITLSAIAGPVGSGLTSAEGRSEQLAPNVRRSAKLVLAIYTGYNIVGTIALKLAGMGWFDAVNHAFAALSTGGFSTHPESIGYWDNAVLEIVTIVLMFAGGLNFVTAYLLLKGNFKSVVRNGEIRFQALMVPLCSLVILFGVAIGLYPQLGKAIRVSIFETVTCFSTTGFATVGYTEWSSIGWLMLILMMLVGGGAGSTSGGIKQLRVYILYRSLRWEIRRMLMPTRSVTEPSIWQGERRHFLQDDQIRQIGIFVFLYLILFCIGSAIVAAHGYSLQESLFEYASTMGTVGVSVGVTSADAAPTLLWTQILGMFLGRLEFFTVFVGLVRLLRDTRPILT</sequence>
<evidence type="ECO:0000313" key="10">
    <source>
        <dbReference type="EMBL" id="KST69567.1"/>
    </source>
</evidence>
<keyword evidence="3" id="KW-0813">Transport</keyword>
<evidence type="ECO:0000256" key="4">
    <source>
        <dbReference type="ARBA" id="ARBA00022475"/>
    </source>
</evidence>
<comment type="similarity">
    <text evidence="2">Belongs to the TrkH potassium transport family.</text>
</comment>
<keyword evidence="11" id="KW-1185">Reference proteome</keyword>
<evidence type="ECO:0000256" key="6">
    <source>
        <dbReference type="ARBA" id="ARBA00022989"/>
    </source>
</evidence>
<reference evidence="10 11" key="1">
    <citation type="journal article" date="2015" name="Genome Announc.">
        <title>Draft Genome of the Euendolithic (true boring) Cyanobacterium Mastigocoleus testarum strain BC008.</title>
        <authorList>
            <person name="Guida B.S."/>
            <person name="Garcia-Pichel F."/>
        </authorList>
    </citation>
    <scope>NUCLEOTIDE SEQUENCE [LARGE SCALE GENOMIC DNA]</scope>
    <source>
        <strain evidence="10 11">BC008</strain>
    </source>
</reference>
<keyword evidence="5 9" id="KW-0812">Transmembrane</keyword>
<dbReference type="RefSeq" id="WP_027846556.1">
    <property type="nucleotide sequence ID" value="NZ_LMTZ01000020.1"/>
</dbReference>
<feature type="transmembrane region" description="Helical" evidence="9">
    <location>
        <begin position="12"/>
        <end position="40"/>
    </location>
</feature>
<feature type="transmembrane region" description="Helical" evidence="9">
    <location>
        <begin position="333"/>
        <end position="355"/>
    </location>
</feature>
<dbReference type="Proteomes" id="UP000053372">
    <property type="component" value="Unassembled WGS sequence"/>
</dbReference>
<dbReference type="InterPro" id="IPR003445">
    <property type="entry name" value="Cat_transpt"/>
</dbReference>
<dbReference type="GO" id="GO:0008324">
    <property type="term" value="F:monoatomic cation transmembrane transporter activity"/>
    <property type="evidence" value="ECO:0007669"/>
    <property type="project" value="InterPro"/>
</dbReference>
<evidence type="ECO:0000256" key="3">
    <source>
        <dbReference type="ARBA" id="ARBA00022448"/>
    </source>
</evidence>
<evidence type="ECO:0000256" key="5">
    <source>
        <dbReference type="ARBA" id="ARBA00022692"/>
    </source>
</evidence>
<evidence type="ECO:0000256" key="2">
    <source>
        <dbReference type="ARBA" id="ARBA00009137"/>
    </source>
</evidence>
<dbReference type="Pfam" id="PF02386">
    <property type="entry name" value="TrkH"/>
    <property type="match status" value="1"/>
</dbReference>
<evidence type="ECO:0000256" key="7">
    <source>
        <dbReference type="ARBA" id="ARBA00023065"/>
    </source>
</evidence>
<feature type="transmembrane region" description="Helical" evidence="9">
    <location>
        <begin position="239"/>
        <end position="263"/>
    </location>
</feature>
<dbReference type="AlphaFoldDB" id="A0A0V7ZZ02"/>
<feature type="transmembrane region" description="Helical" evidence="9">
    <location>
        <begin position="403"/>
        <end position="426"/>
    </location>
</feature>
<keyword evidence="8 9" id="KW-0472">Membrane</keyword>
<comment type="caution">
    <text evidence="10">The sequence shown here is derived from an EMBL/GenBank/DDBJ whole genome shotgun (WGS) entry which is preliminary data.</text>
</comment>
<dbReference type="PANTHER" id="PTHR32024">
    <property type="entry name" value="TRK SYSTEM POTASSIUM UPTAKE PROTEIN TRKG-RELATED"/>
    <property type="match status" value="1"/>
</dbReference>
<proteinExistence type="inferred from homology"/>
<keyword evidence="4" id="KW-1003">Cell membrane</keyword>
<dbReference type="GO" id="GO:0030001">
    <property type="term" value="P:metal ion transport"/>
    <property type="evidence" value="ECO:0007669"/>
    <property type="project" value="UniProtKB-ARBA"/>
</dbReference>
<feature type="transmembrane region" description="Helical" evidence="9">
    <location>
        <begin position="46"/>
        <end position="69"/>
    </location>
</feature>
<evidence type="ECO:0000256" key="9">
    <source>
        <dbReference type="SAM" id="Phobius"/>
    </source>
</evidence>
<dbReference type="OrthoDB" id="9810952at2"/>
<feature type="transmembrane region" description="Helical" evidence="9">
    <location>
        <begin position="145"/>
        <end position="167"/>
    </location>
</feature>
<feature type="transmembrane region" description="Helical" evidence="9">
    <location>
        <begin position="187"/>
        <end position="211"/>
    </location>
</feature>
<dbReference type="GO" id="GO:0005886">
    <property type="term" value="C:plasma membrane"/>
    <property type="evidence" value="ECO:0007669"/>
    <property type="project" value="UniProtKB-SubCell"/>
</dbReference>
<comment type="subcellular location">
    <subcellularLocation>
        <location evidence="1">Cell membrane</location>
        <topology evidence="1">Multi-pass membrane protein</topology>
    </subcellularLocation>
</comment>
<evidence type="ECO:0000256" key="1">
    <source>
        <dbReference type="ARBA" id="ARBA00004651"/>
    </source>
</evidence>
<gene>
    <name evidence="10" type="ORF">BC008_04510</name>
</gene>
<protein>
    <submittedName>
        <fullName evidence="10">Cation transporter</fullName>
    </submittedName>
</protein>
<dbReference type="PANTHER" id="PTHR32024:SF2">
    <property type="entry name" value="TRK SYSTEM POTASSIUM UPTAKE PROTEIN TRKG-RELATED"/>
    <property type="match status" value="1"/>
</dbReference>
<organism evidence="10 11">
    <name type="scientific">Mastigocoleus testarum BC008</name>
    <dbReference type="NCBI Taxonomy" id="371196"/>
    <lineage>
        <taxon>Bacteria</taxon>
        <taxon>Bacillati</taxon>
        <taxon>Cyanobacteriota</taxon>
        <taxon>Cyanophyceae</taxon>
        <taxon>Nostocales</taxon>
        <taxon>Hapalosiphonaceae</taxon>
        <taxon>Mastigocoleus</taxon>
    </lineage>
</organism>
<evidence type="ECO:0000313" key="11">
    <source>
        <dbReference type="Proteomes" id="UP000053372"/>
    </source>
</evidence>
<feature type="transmembrane region" description="Helical" evidence="9">
    <location>
        <begin position="462"/>
        <end position="483"/>
    </location>
</feature>
<feature type="transmembrane region" description="Helical" evidence="9">
    <location>
        <begin position="275"/>
        <end position="299"/>
    </location>
</feature>
<evidence type="ECO:0000256" key="8">
    <source>
        <dbReference type="ARBA" id="ARBA00023136"/>
    </source>
</evidence>